<name>A0ABP7U3I9_9BACT</name>
<keyword evidence="2" id="KW-1185">Reference proteome</keyword>
<sequence length="124" mass="13842">MGSWVRDSSLSNNQTLLAHEQLHFDIAELFARKIRYRIAQCMRSGCNAWAPELSKEIKCLLQEREELNAAFDQEAWADPSLPPVYKWQAVVQHELTLLAPYKSKAATGELHGCTGNGNGNGNGK</sequence>
<dbReference type="InterPro" id="IPR010321">
    <property type="entry name" value="DUF922"/>
</dbReference>
<evidence type="ECO:0000313" key="2">
    <source>
        <dbReference type="Proteomes" id="UP001501469"/>
    </source>
</evidence>
<organism evidence="1 2">
    <name type="scientific">Hymenobacter glaciei</name>
    <dbReference type="NCBI Taxonomy" id="877209"/>
    <lineage>
        <taxon>Bacteria</taxon>
        <taxon>Pseudomonadati</taxon>
        <taxon>Bacteroidota</taxon>
        <taxon>Cytophagia</taxon>
        <taxon>Cytophagales</taxon>
        <taxon>Hymenobacteraceae</taxon>
        <taxon>Hymenobacter</taxon>
    </lineage>
</organism>
<dbReference type="EMBL" id="BAABDK010000016">
    <property type="protein sequence ID" value="GAA4035284.1"/>
    <property type="molecule type" value="Genomic_DNA"/>
</dbReference>
<proteinExistence type="predicted"/>
<evidence type="ECO:0000313" key="1">
    <source>
        <dbReference type="EMBL" id="GAA4035284.1"/>
    </source>
</evidence>
<evidence type="ECO:0008006" key="3">
    <source>
        <dbReference type="Google" id="ProtNLM"/>
    </source>
</evidence>
<comment type="caution">
    <text evidence="1">The sequence shown here is derived from an EMBL/GenBank/DDBJ whole genome shotgun (WGS) entry which is preliminary data.</text>
</comment>
<accession>A0ABP7U3I9</accession>
<dbReference type="Pfam" id="PF06037">
    <property type="entry name" value="DUF922"/>
    <property type="match status" value="1"/>
</dbReference>
<protein>
    <recommendedName>
        <fullName evidence="3">DUF922 domain-containing protein</fullName>
    </recommendedName>
</protein>
<dbReference type="Proteomes" id="UP001501469">
    <property type="component" value="Unassembled WGS sequence"/>
</dbReference>
<gene>
    <name evidence="1" type="ORF">GCM10022409_19880</name>
</gene>
<reference evidence="2" key="1">
    <citation type="journal article" date="2019" name="Int. J. Syst. Evol. Microbiol.">
        <title>The Global Catalogue of Microorganisms (GCM) 10K type strain sequencing project: providing services to taxonomists for standard genome sequencing and annotation.</title>
        <authorList>
            <consortium name="The Broad Institute Genomics Platform"/>
            <consortium name="The Broad Institute Genome Sequencing Center for Infectious Disease"/>
            <person name="Wu L."/>
            <person name="Ma J."/>
        </authorList>
    </citation>
    <scope>NUCLEOTIDE SEQUENCE [LARGE SCALE GENOMIC DNA]</scope>
    <source>
        <strain evidence="2">JCM 17225</strain>
    </source>
</reference>